<evidence type="ECO:0000259" key="8">
    <source>
        <dbReference type="Pfam" id="PF18962"/>
    </source>
</evidence>
<evidence type="ECO:0000313" key="9">
    <source>
        <dbReference type="EMBL" id="TRX21667.1"/>
    </source>
</evidence>
<evidence type="ECO:0000256" key="4">
    <source>
        <dbReference type="ARBA" id="ARBA00023295"/>
    </source>
</evidence>
<evidence type="ECO:0000256" key="1">
    <source>
        <dbReference type="ARBA" id="ARBA00009865"/>
    </source>
</evidence>
<feature type="chain" id="PRO_5021719661" evidence="6">
    <location>
        <begin position="27"/>
        <end position="585"/>
    </location>
</feature>
<name>A0A553CMK2_9FLAO</name>
<evidence type="ECO:0000256" key="6">
    <source>
        <dbReference type="SAM" id="SignalP"/>
    </source>
</evidence>
<dbReference type="PANTHER" id="PTHR43817:SF1">
    <property type="entry name" value="HYDROLASE, FAMILY 43, PUTATIVE (AFU_ORTHOLOGUE AFUA_3G01660)-RELATED"/>
    <property type="match status" value="1"/>
</dbReference>
<evidence type="ECO:0000256" key="2">
    <source>
        <dbReference type="ARBA" id="ARBA00022729"/>
    </source>
</evidence>
<keyword evidence="10" id="KW-1185">Reference proteome</keyword>
<dbReference type="InterPro" id="IPR023296">
    <property type="entry name" value="Glyco_hydro_beta-prop_sf"/>
</dbReference>
<gene>
    <name evidence="9" type="ORF">FNW17_07240</name>
</gene>
<feature type="domain" description="Ricin B lectin" evidence="7">
    <location>
        <begin position="395"/>
        <end position="473"/>
    </location>
</feature>
<dbReference type="EMBL" id="VJZR01000004">
    <property type="protein sequence ID" value="TRX21667.1"/>
    <property type="molecule type" value="Genomic_DNA"/>
</dbReference>
<dbReference type="CDD" id="cd00161">
    <property type="entry name" value="beta-trefoil_Ricin-like"/>
    <property type="match status" value="1"/>
</dbReference>
<dbReference type="NCBIfam" id="TIGR04183">
    <property type="entry name" value="Por_Secre_tail"/>
    <property type="match status" value="1"/>
</dbReference>
<evidence type="ECO:0000256" key="5">
    <source>
        <dbReference type="RuleBase" id="RU361187"/>
    </source>
</evidence>
<feature type="domain" description="Secretion system C-terminal sorting" evidence="8">
    <location>
        <begin position="512"/>
        <end position="584"/>
    </location>
</feature>
<dbReference type="PANTHER" id="PTHR43817">
    <property type="entry name" value="GLYCOSYL HYDROLASE"/>
    <property type="match status" value="1"/>
</dbReference>
<comment type="similarity">
    <text evidence="1 5">Belongs to the glycosyl hydrolase 43 family.</text>
</comment>
<dbReference type="GO" id="GO:0004553">
    <property type="term" value="F:hydrolase activity, hydrolyzing O-glycosyl compounds"/>
    <property type="evidence" value="ECO:0007669"/>
    <property type="project" value="InterPro"/>
</dbReference>
<keyword evidence="4 5" id="KW-0326">Glycosidase</keyword>
<dbReference type="Gene3D" id="2.80.10.50">
    <property type="match status" value="1"/>
</dbReference>
<dbReference type="RefSeq" id="WP_143390235.1">
    <property type="nucleotide sequence ID" value="NZ_VJZQ01000008.1"/>
</dbReference>
<dbReference type="Pfam" id="PF14200">
    <property type="entry name" value="RicinB_lectin_2"/>
    <property type="match status" value="1"/>
</dbReference>
<dbReference type="InterPro" id="IPR026444">
    <property type="entry name" value="Secre_tail"/>
</dbReference>
<dbReference type="SUPFAM" id="SSF75005">
    <property type="entry name" value="Arabinanase/levansucrase/invertase"/>
    <property type="match status" value="1"/>
</dbReference>
<protein>
    <submittedName>
        <fullName evidence="9">Family 43 glycosylhydrolase</fullName>
    </submittedName>
</protein>
<dbReference type="Proteomes" id="UP000318585">
    <property type="component" value="Unassembled WGS sequence"/>
</dbReference>
<dbReference type="InterPro" id="IPR006710">
    <property type="entry name" value="Glyco_hydro_43"/>
</dbReference>
<dbReference type="Pfam" id="PF04616">
    <property type="entry name" value="Glyco_hydro_43"/>
    <property type="match status" value="1"/>
</dbReference>
<reference evidence="9 10" key="1">
    <citation type="submission" date="2019-07" db="EMBL/GenBank/DDBJ databases">
        <title>Novel species of Flavobacterium.</title>
        <authorList>
            <person name="Liu Q."/>
            <person name="Xin Y.-H."/>
        </authorList>
    </citation>
    <scope>NUCLEOTIDE SEQUENCE [LARGE SCALE GENOMIC DNA]</scope>
    <source>
        <strain evidence="9 10">LB3P56</strain>
    </source>
</reference>
<organism evidence="9 10">
    <name type="scientific">Flavobacterium franklandianum</name>
    <dbReference type="NCBI Taxonomy" id="2594430"/>
    <lineage>
        <taxon>Bacteria</taxon>
        <taxon>Pseudomonadati</taxon>
        <taxon>Bacteroidota</taxon>
        <taxon>Flavobacteriia</taxon>
        <taxon>Flavobacteriales</taxon>
        <taxon>Flavobacteriaceae</taxon>
        <taxon>Flavobacterium</taxon>
    </lineage>
</organism>
<dbReference type="GO" id="GO:0005975">
    <property type="term" value="P:carbohydrate metabolic process"/>
    <property type="evidence" value="ECO:0007669"/>
    <property type="project" value="InterPro"/>
</dbReference>
<dbReference type="InterPro" id="IPR000772">
    <property type="entry name" value="Ricin_B_lectin"/>
</dbReference>
<proteinExistence type="inferred from homology"/>
<dbReference type="Gene3D" id="2.115.10.20">
    <property type="entry name" value="Glycosyl hydrolase domain, family 43"/>
    <property type="match status" value="1"/>
</dbReference>
<comment type="caution">
    <text evidence="9">The sequence shown here is derived from an EMBL/GenBank/DDBJ whole genome shotgun (WGS) entry which is preliminary data.</text>
</comment>
<dbReference type="AlphaFoldDB" id="A0A553CMK2"/>
<keyword evidence="3 5" id="KW-0378">Hydrolase</keyword>
<evidence type="ECO:0000256" key="3">
    <source>
        <dbReference type="ARBA" id="ARBA00022801"/>
    </source>
</evidence>
<dbReference type="OrthoDB" id="9806464at2"/>
<dbReference type="Pfam" id="PF18962">
    <property type="entry name" value="Por_Secre_tail"/>
    <property type="match status" value="1"/>
</dbReference>
<sequence>MKKTTSLFVKRLFALMIMCCFYNGMAQSFTNPIADIADPQISYIDGYYYVTGTFDQEIRLRRATTIEGLKSTEFSRVFGDGGVGLPNRNFWEAEMHKLDGKFYIYFTAKIDNMNVDDVTTHVIECSDANPVTGAWTYKGRLFDPNADFRANSPTIAEINGNRYFFCAGRDGVSNENNIYVSAMANPWTLSGARTQIYTSRELENIGDGAPTNVLVHGGKAFLTYSVAGCGSDQSRIGLMYMNNVVDNPLDIASWTKESAAVFGDNPSANSYNPIQIGFFKSPDGTEDWISYSSTHDNGSNCGDQRSSKAQKISFDANGMLVLGVPATIGKVVNAPSGEVAIPVGTVVTNGLYRMQPVSEIGGENRYVEIANSPGLLNGGAGVGIYPNNNDEPDYKWYLQATGVTPGEYTIVSFWSGLLVEVGGCNTDNNARINMWFPNGRPCGLWIMSETATGSGDYRFMNKNSGKYMSADGGDIKQKDLDANSNFQKFKLTFLEATLNVSIPDNNSTVVSLYPNPVHDHFIINGMDNSKTNNIIVTDMLGKTVKSVNTKSYDCNIDVNGLNPGLYIVSITSEGKKIATRKILVK</sequence>
<keyword evidence="2 6" id="KW-0732">Signal</keyword>
<dbReference type="SUPFAM" id="SSF50370">
    <property type="entry name" value="Ricin B-like lectins"/>
    <property type="match status" value="1"/>
</dbReference>
<evidence type="ECO:0000313" key="10">
    <source>
        <dbReference type="Proteomes" id="UP000318585"/>
    </source>
</evidence>
<dbReference type="InterPro" id="IPR035992">
    <property type="entry name" value="Ricin_B-like_lectins"/>
</dbReference>
<evidence type="ECO:0000259" key="7">
    <source>
        <dbReference type="Pfam" id="PF14200"/>
    </source>
</evidence>
<accession>A0A553CMK2</accession>
<feature type="signal peptide" evidence="6">
    <location>
        <begin position="1"/>
        <end position="26"/>
    </location>
</feature>